<organism evidence="7">
    <name type="scientific">termite gut metagenome</name>
    <dbReference type="NCBI Taxonomy" id="433724"/>
    <lineage>
        <taxon>unclassified sequences</taxon>
        <taxon>metagenomes</taxon>
        <taxon>organismal metagenomes</taxon>
    </lineage>
</organism>
<feature type="domain" description="ABC transmembrane type-2" evidence="6">
    <location>
        <begin position="49"/>
        <end position="146"/>
    </location>
</feature>
<dbReference type="PROSITE" id="PS51012">
    <property type="entry name" value="ABC_TM2"/>
    <property type="match status" value="1"/>
</dbReference>
<feature type="transmembrane region" description="Helical" evidence="5">
    <location>
        <begin position="38"/>
        <end position="57"/>
    </location>
</feature>
<accession>A0A5J4PE75</accession>
<comment type="subcellular location">
    <subcellularLocation>
        <location evidence="1">Membrane</location>
        <topology evidence="1">Multi-pass membrane protein</topology>
    </subcellularLocation>
</comment>
<dbReference type="Pfam" id="PF01061">
    <property type="entry name" value="ABC2_membrane"/>
    <property type="match status" value="1"/>
</dbReference>
<dbReference type="InterPro" id="IPR051784">
    <property type="entry name" value="Nod_factor_ABC_transporter"/>
</dbReference>
<dbReference type="InterPro" id="IPR047817">
    <property type="entry name" value="ABC2_TM_bact-type"/>
</dbReference>
<name>A0A5J4PE75_9ZZZZ</name>
<dbReference type="InterPro" id="IPR013525">
    <property type="entry name" value="ABC2_TM"/>
</dbReference>
<proteinExistence type="predicted"/>
<keyword evidence="4 5" id="KW-0472">Membrane</keyword>
<evidence type="ECO:0000256" key="5">
    <source>
        <dbReference type="SAM" id="Phobius"/>
    </source>
</evidence>
<feature type="transmembrane region" description="Helical" evidence="5">
    <location>
        <begin position="121"/>
        <end position="141"/>
    </location>
</feature>
<feature type="non-terminal residue" evidence="7">
    <location>
        <position position="1"/>
    </location>
</feature>
<evidence type="ECO:0000259" key="6">
    <source>
        <dbReference type="PROSITE" id="PS51012"/>
    </source>
</evidence>
<comment type="caution">
    <text evidence="7">The sequence shown here is derived from an EMBL/GenBank/DDBJ whole genome shotgun (WGS) entry which is preliminary data.</text>
</comment>
<dbReference type="EMBL" id="SNRY01008921">
    <property type="protein sequence ID" value="KAA6307777.1"/>
    <property type="molecule type" value="Genomic_DNA"/>
</dbReference>
<evidence type="ECO:0000256" key="2">
    <source>
        <dbReference type="ARBA" id="ARBA00022692"/>
    </source>
</evidence>
<keyword evidence="2 5" id="KW-0812">Transmembrane</keyword>
<keyword evidence="3 5" id="KW-1133">Transmembrane helix</keyword>
<sequence>ADVHPVFLNEHAWNVVPLYYLCHCSYIFLRNLTFINDLLSDIYILVVSGLGLVISNYSNTMQQAMFVMFFFVIILILMSGLFTPVESMPDWAQIATIVNPLKYFIQVMRAVYLKGSGVGELTTQLVALAGFAVCLNAWAVMSYKKRE</sequence>
<dbReference type="AlphaFoldDB" id="A0A5J4PE75"/>
<reference evidence="7" key="1">
    <citation type="submission" date="2019-03" db="EMBL/GenBank/DDBJ databases">
        <title>Single cell metagenomics reveals metabolic interactions within the superorganism composed of flagellate Streblomastix strix and complex community of Bacteroidetes bacteria on its surface.</title>
        <authorList>
            <person name="Treitli S.C."/>
            <person name="Kolisko M."/>
            <person name="Husnik F."/>
            <person name="Keeling P."/>
            <person name="Hampl V."/>
        </authorList>
    </citation>
    <scope>NUCLEOTIDE SEQUENCE</scope>
    <source>
        <strain evidence="7">STM</strain>
    </source>
</reference>
<dbReference type="GO" id="GO:0016020">
    <property type="term" value="C:membrane"/>
    <property type="evidence" value="ECO:0007669"/>
    <property type="project" value="UniProtKB-SubCell"/>
</dbReference>
<gene>
    <name evidence="7" type="ORF">EZS27_040551</name>
</gene>
<dbReference type="PANTHER" id="PTHR43229">
    <property type="entry name" value="NODULATION PROTEIN J"/>
    <property type="match status" value="1"/>
</dbReference>
<dbReference type="GO" id="GO:0140359">
    <property type="term" value="F:ABC-type transporter activity"/>
    <property type="evidence" value="ECO:0007669"/>
    <property type="project" value="InterPro"/>
</dbReference>
<protein>
    <recommendedName>
        <fullName evidence="6">ABC transmembrane type-2 domain-containing protein</fullName>
    </recommendedName>
</protein>
<dbReference type="PANTHER" id="PTHR43229:SF2">
    <property type="entry name" value="NODULATION PROTEIN J"/>
    <property type="match status" value="1"/>
</dbReference>
<feature type="transmembrane region" description="Helical" evidence="5">
    <location>
        <begin position="64"/>
        <end position="82"/>
    </location>
</feature>
<evidence type="ECO:0000256" key="1">
    <source>
        <dbReference type="ARBA" id="ARBA00004141"/>
    </source>
</evidence>
<evidence type="ECO:0000313" key="7">
    <source>
        <dbReference type="EMBL" id="KAA6307777.1"/>
    </source>
</evidence>
<evidence type="ECO:0000256" key="3">
    <source>
        <dbReference type="ARBA" id="ARBA00022989"/>
    </source>
</evidence>
<evidence type="ECO:0000256" key="4">
    <source>
        <dbReference type="ARBA" id="ARBA00023136"/>
    </source>
</evidence>